<reference evidence="2" key="1">
    <citation type="submission" date="2016-08" db="EMBL/GenBank/DDBJ databases">
        <authorList>
            <person name="Seilhamer J.J."/>
        </authorList>
    </citation>
    <scope>NUCLEOTIDE SEQUENCE</scope>
    <source>
        <strain evidence="2">86</strain>
    </source>
</reference>
<dbReference type="RefSeq" id="WP_075757934.1">
    <property type="nucleotide sequence ID" value="NZ_LT608335.1"/>
</dbReference>
<accession>A0A212M012</accession>
<feature type="domain" description="DUF1638" evidence="1">
    <location>
        <begin position="32"/>
        <end position="191"/>
    </location>
</feature>
<dbReference type="Pfam" id="PF07796">
    <property type="entry name" value="DUF1638"/>
    <property type="match status" value="1"/>
</dbReference>
<dbReference type="EMBL" id="FMJE01000006">
    <property type="protein sequence ID" value="SCM83118.1"/>
    <property type="molecule type" value="Genomic_DNA"/>
</dbReference>
<evidence type="ECO:0000259" key="1">
    <source>
        <dbReference type="Pfam" id="PF07796"/>
    </source>
</evidence>
<organism evidence="2">
    <name type="scientific">uncultured Sporomusa sp</name>
    <dbReference type="NCBI Taxonomy" id="307249"/>
    <lineage>
        <taxon>Bacteria</taxon>
        <taxon>Bacillati</taxon>
        <taxon>Bacillota</taxon>
        <taxon>Negativicutes</taxon>
        <taxon>Selenomonadales</taxon>
        <taxon>Sporomusaceae</taxon>
        <taxon>Sporomusa</taxon>
        <taxon>environmental samples</taxon>
    </lineage>
</organism>
<gene>
    <name evidence="2" type="ORF">KL86SPO_60081</name>
</gene>
<evidence type="ECO:0000313" key="2">
    <source>
        <dbReference type="EMBL" id="SCM83118.1"/>
    </source>
</evidence>
<dbReference type="InterPro" id="IPR012437">
    <property type="entry name" value="DUF1638"/>
</dbReference>
<proteinExistence type="predicted"/>
<sequence length="215" mass="23940">MDTVLISCGTLEDEVRKVLAATPKPPRLIFTAAALHDKPTNQMREVLQQELNALGPEVCRVLFGYGLCGTAVQGLVTGNFTLIIPRVDDCIPLLLGSREKVAEVSQVPSFFLTAGWLKFSNTCYYNTLARMGERKTAMVYEMMLANYKRFLFIDTGAYDLAQARADMEDRLQRHGLPADSVAGDLTWLERLVAGPWPAEDFLTVLPHSQVQWGVM</sequence>
<dbReference type="AlphaFoldDB" id="A0A212M012"/>
<name>A0A212M012_9FIRM</name>
<protein>
    <recommendedName>
        <fullName evidence="1">DUF1638 domain-containing protein</fullName>
    </recommendedName>
</protein>